<keyword evidence="2" id="KW-1185">Reference proteome</keyword>
<reference evidence="1 2" key="1">
    <citation type="journal article" date="2013" name="Genome Biol.">
        <title>The genome sequence of the most widely cultivated cacao type and its use to identify candidate genes regulating pod color.</title>
        <authorList>
            <person name="Motamayor J.C."/>
            <person name="Mockaitis K."/>
            <person name="Schmutz J."/>
            <person name="Haiminen N."/>
            <person name="Iii D.L."/>
            <person name="Cornejo O."/>
            <person name="Findley S.D."/>
            <person name="Zheng P."/>
            <person name="Utro F."/>
            <person name="Royaert S."/>
            <person name="Saski C."/>
            <person name="Jenkins J."/>
            <person name="Podicheti R."/>
            <person name="Zhao M."/>
            <person name="Scheffler B.E."/>
            <person name="Stack J.C."/>
            <person name="Feltus F.A."/>
            <person name="Mustiga G.M."/>
            <person name="Amores F."/>
            <person name="Phillips W."/>
            <person name="Marelli J.P."/>
            <person name="May G.D."/>
            <person name="Shapiro H."/>
            <person name="Ma J."/>
            <person name="Bustamante C.D."/>
            <person name="Schnell R.J."/>
            <person name="Main D."/>
            <person name="Gilbert D."/>
            <person name="Parida L."/>
            <person name="Kuhn D.N."/>
        </authorList>
    </citation>
    <scope>NUCLEOTIDE SEQUENCE [LARGE SCALE GENOMIC DNA]</scope>
    <source>
        <strain evidence="2">cv. Matina 1-6</strain>
    </source>
</reference>
<dbReference type="AlphaFoldDB" id="A0A061EVA9"/>
<dbReference type="Proteomes" id="UP000026915">
    <property type="component" value="Chromosome 5"/>
</dbReference>
<protein>
    <submittedName>
        <fullName evidence="1">Uncharacterized protein</fullName>
    </submittedName>
</protein>
<evidence type="ECO:0000313" key="1">
    <source>
        <dbReference type="EMBL" id="EOY08726.1"/>
    </source>
</evidence>
<dbReference type="Gramene" id="EOY08726">
    <property type="protein sequence ID" value="EOY08726"/>
    <property type="gene ID" value="TCM_023819"/>
</dbReference>
<dbReference type="HOGENOM" id="CLU_2709835_0_0_1"/>
<dbReference type="InParanoid" id="A0A061EVA9"/>
<proteinExistence type="predicted"/>
<accession>A0A061EVA9</accession>
<evidence type="ECO:0000313" key="2">
    <source>
        <dbReference type="Proteomes" id="UP000026915"/>
    </source>
</evidence>
<sequence>MDQTMLIRALGCPYTLEPLIMKCGMLSQKDHIFPPHLALSLVRDCLNQDLNVLKLKSKRSKQILKPSTPFIVH</sequence>
<name>A0A061EVA9_THECC</name>
<organism evidence="1 2">
    <name type="scientific">Theobroma cacao</name>
    <name type="common">Cacao</name>
    <name type="synonym">Cocoa</name>
    <dbReference type="NCBI Taxonomy" id="3641"/>
    <lineage>
        <taxon>Eukaryota</taxon>
        <taxon>Viridiplantae</taxon>
        <taxon>Streptophyta</taxon>
        <taxon>Embryophyta</taxon>
        <taxon>Tracheophyta</taxon>
        <taxon>Spermatophyta</taxon>
        <taxon>Magnoliopsida</taxon>
        <taxon>eudicotyledons</taxon>
        <taxon>Gunneridae</taxon>
        <taxon>Pentapetalae</taxon>
        <taxon>rosids</taxon>
        <taxon>malvids</taxon>
        <taxon>Malvales</taxon>
        <taxon>Malvaceae</taxon>
        <taxon>Byttnerioideae</taxon>
        <taxon>Theobroma</taxon>
    </lineage>
</organism>
<gene>
    <name evidence="1" type="ORF">TCM_023819</name>
</gene>
<dbReference type="EMBL" id="CM001883">
    <property type="protein sequence ID" value="EOY08726.1"/>
    <property type="molecule type" value="Genomic_DNA"/>
</dbReference>